<gene>
    <name evidence="2" type="ORF">DWY20_08610</name>
</gene>
<keyword evidence="3" id="KW-1185">Reference proteome</keyword>
<sequence>MKIAMRIHAICFILGIILSVTSLKAEEERLWQLHAVDIQAPYAPAPMANGCIGILPQKEPFAVEHVMLNHVFDAASPHVVSRVMRGINPFCLSMKIDNKKVDTSNISGWQQTIDMRRAVHRTGFHALEKADVSYELCALRNLPYAGLIRVTIQACKDMLLEVRSEMGIPDDYSQSSIRYREMEADGNRMYMLESDATSRFGYRRVASTSSFLFNGEQIKPMYDEATRELFFSIQLKKGETFCFSLVGSVCSSRDFFDPYNEAERQVIYAVHEGEEALMQAHYRLWDELWQGDIRIEGDDDAQRIVRFALFNLYSSCRGGSRLSIPPMGLSLQGYNGHIFWDTELWMYPPMLLLNQDIARSMLDYRFDRLPAARKKALAYGYRGAMFPWESDDSGEEATPTHALTGPFEHHITADIGIACWNYYCVTRDVRWLQREGYPLLKEIADFWTSRVTRNQDGSYSIHNVTGADEYANGVTDNAFTNGAASLALKYACQAAEICGEKVPEIWREIGENIRVLQFENGVTREHSTYKGEMIKQADANLLAYPLGLITDEYRQRQDLEYYAERIDQKDGPAMSYSVYCVQYARMGEADKAYEMFRRCYEPNLRKPFGVISETPTSNNPYFMTGAGGLLQAVLNGFCGLQITDEGIVQLPSALPSHWKRVTVTGVGSDKKTYVRER</sequence>
<dbReference type="SUPFAM" id="SSF74650">
    <property type="entry name" value="Galactose mutarotase-like"/>
    <property type="match status" value="1"/>
</dbReference>
<evidence type="ECO:0000259" key="1">
    <source>
        <dbReference type="Pfam" id="PF03632"/>
    </source>
</evidence>
<dbReference type="InterPro" id="IPR011013">
    <property type="entry name" value="Gal_mutarotase_sf_dom"/>
</dbReference>
<dbReference type="GO" id="GO:0005975">
    <property type="term" value="P:carbohydrate metabolic process"/>
    <property type="evidence" value="ECO:0007669"/>
    <property type="project" value="InterPro"/>
</dbReference>
<dbReference type="AlphaFoldDB" id="A0A412GLR4"/>
<dbReference type="Gene3D" id="1.50.10.10">
    <property type="match status" value="1"/>
</dbReference>
<reference evidence="2 3" key="1">
    <citation type="submission" date="2018-08" db="EMBL/GenBank/DDBJ databases">
        <title>A genome reference for cultivated species of the human gut microbiota.</title>
        <authorList>
            <person name="Zou Y."/>
            <person name="Xue W."/>
            <person name="Luo G."/>
        </authorList>
    </citation>
    <scope>NUCLEOTIDE SEQUENCE [LARGE SCALE GENOMIC DNA]</scope>
    <source>
        <strain evidence="2 3">AF24-2</strain>
    </source>
</reference>
<dbReference type="PANTHER" id="PTHR11051">
    <property type="entry name" value="GLYCOSYL HYDROLASE-RELATED"/>
    <property type="match status" value="1"/>
</dbReference>
<dbReference type="Proteomes" id="UP000285864">
    <property type="component" value="Unassembled WGS sequence"/>
</dbReference>
<dbReference type="InterPro" id="IPR012341">
    <property type="entry name" value="6hp_glycosidase-like_sf"/>
</dbReference>
<dbReference type="SUPFAM" id="SSF48208">
    <property type="entry name" value="Six-hairpin glycosidases"/>
    <property type="match status" value="1"/>
</dbReference>
<dbReference type="Pfam" id="PF03632">
    <property type="entry name" value="Glyco_hydro_65m"/>
    <property type="match status" value="1"/>
</dbReference>
<dbReference type="PANTHER" id="PTHR11051:SF8">
    <property type="entry name" value="PROTEIN-GLUCOSYLGALACTOSYLHYDROXYLYSINE GLUCOSIDASE"/>
    <property type="match status" value="1"/>
</dbReference>
<feature type="domain" description="Glycoside hydrolase family 65 central catalytic" evidence="1">
    <location>
        <begin position="306"/>
        <end position="528"/>
    </location>
</feature>
<comment type="caution">
    <text evidence="2">The sequence shown here is derived from an EMBL/GenBank/DDBJ whole genome shotgun (WGS) entry which is preliminary data.</text>
</comment>
<dbReference type="InterPro" id="IPR037018">
    <property type="entry name" value="GH65_N"/>
</dbReference>
<protein>
    <submittedName>
        <fullName evidence="2">Glycoside hydrolase family 65 protein</fullName>
    </submittedName>
</protein>
<accession>A0A412GLR4</accession>
<dbReference type="EMBL" id="QRUU01000033">
    <property type="protein sequence ID" value="RGR95747.1"/>
    <property type="molecule type" value="Genomic_DNA"/>
</dbReference>
<dbReference type="Gene3D" id="2.70.98.40">
    <property type="entry name" value="Glycoside hydrolase, family 65, N-terminal domain"/>
    <property type="match status" value="1"/>
</dbReference>
<organism evidence="2 3">
    <name type="scientific">Phocaeicola coprocola</name>
    <dbReference type="NCBI Taxonomy" id="310298"/>
    <lineage>
        <taxon>Bacteria</taxon>
        <taxon>Pseudomonadati</taxon>
        <taxon>Bacteroidota</taxon>
        <taxon>Bacteroidia</taxon>
        <taxon>Bacteroidales</taxon>
        <taxon>Bacteroidaceae</taxon>
        <taxon>Phocaeicola</taxon>
    </lineage>
</organism>
<dbReference type="GO" id="GO:0030246">
    <property type="term" value="F:carbohydrate binding"/>
    <property type="evidence" value="ECO:0007669"/>
    <property type="project" value="InterPro"/>
</dbReference>
<proteinExistence type="predicted"/>
<dbReference type="InterPro" id="IPR005195">
    <property type="entry name" value="Glyco_hydro_65_M"/>
</dbReference>
<dbReference type="InterPro" id="IPR008928">
    <property type="entry name" value="6-hairpin_glycosidase_sf"/>
</dbReference>
<dbReference type="GO" id="GO:0004553">
    <property type="term" value="F:hydrolase activity, hydrolyzing O-glycosyl compounds"/>
    <property type="evidence" value="ECO:0007669"/>
    <property type="project" value="TreeGrafter"/>
</dbReference>
<name>A0A412GLR4_9BACT</name>
<evidence type="ECO:0000313" key="3">
    <source>
        <dbReference type="Proteomes" id="UP000285864"/>
    </source>
</evidence>
<dbReference type="GO" id="GO:0016757">
    <property type="term" value="F:glycosyltransferase activity"/>
    <property type="evidence" value="ECO:0007669"/>
    <property type="project" value="UniProtKB-ARBA"/>
</dbReference>
<keyword evidence="2" id="KW-0378">Hydrolase</keyword>
<evidence type="ECO:0000313" key="2">
    <source>
        <dbReference type="EMBL" id="RGR95747.1"/>
    </source>
</evidence>